<dbReference type="EMBL" id="WEGJ01000001">
    <property type="protein sequence ID" value="MQY10478.1"/>
    <property type="molecule type" value="Genomic_DNA"/>
</dbReference>
<dbReference type="Proteomes" id="UP000466345">
    <property type="component" value="Unassembled WGS sequence"/>
</dbReference>
<keyword evidence="5" id="KW-1185">Reference proteome</keyword>
<sequence length="157" mass="17221">MSTTLDRQAQKTVHETLQSALVDLLDLSLEAKQAHWNVSGPLFRELHLQLDEVVGVVREHADTVAERAAALGASPDGRATTLAEQRVLPDVGPGELSDQKVIDDVTDLLDKAVARMRERVADTETADPVTQDLFIGITADLEKQAWFFRSHKIGGRS</sequence>
<proteinExistence type="inferred from homology"/>
<organism evidence="4 5">
    <name type="scientific">Streptomyces smaragdinus</name>
    <dbReference type="NCBI Taxonomy" id="2585196"/>
    <lineage>
        <taxon>Bacteria</taxon>
        <taxon>Bacillati</taxon>
        <taxon>Actinomycetota</taxon>
        <taxon>Actinomycetes</taxon>
        <taxon>Kitasatosporales</taxon>
        <taxon>Streptomycetaceae</taxon>
        <taxon>Streptomyces</taxon>
    </lineage>
</organism>
<gene>
    <name evidence="4" type="primary">dps2</name>
    <name evidence="4" type="ORF">SRB5_05860</name>
</gene>
<evidence type="ECO:0000256" key="1">
    <source>
        <dbReference type="ARBA" id="ARBA00009497"/>
    </source>
</evidence>
<dbReference type="GO" id="GO:0008199">
    <property type="term" value="F:ferric iron binding"/>
    <property type="evidence" value="ECO:0007669"/>
    <property type="project" value="InterPro"/>
</dbReference>
<dbReference type="InterPro" id="IPR008331">
    <property type="entry name" value="Ferritin_DPS_dom"/>
</dbReference>
<dbReference type="GO" id="GO:0016722">
    <property type="term" value="F:oxidoreductase activity, acting on metal ions"/>
    <property type="evidence" value="ECO:0007669"/>
    <property type="project" value="InterPro"/>
</dbReference>
<dbReference type="AlphaFoldDB" id="A0A7K0CAN6"/>
<dbReference type="Gene3D" id="1.20.1260.10">
    <property type="match status" value="1"/>
</dbReference>
<feature type="domain" description="Ferritin/DPS" evidence="3">
    <location>
        <begin position="16"/>
        <end position="151"/>
    </location>
</feature>
<evidence type="ECO:0000256" key="2">
    <source>
        <dbReference type="RuleBase" id="RU003875"/>
    </source>
</evidence>
<protein>
    <submittedName>
        <fullName evidence="4">DNA protection during starvation protein 2</fullName>
        <ecNumber evidence="4">1.16.-.-</ecNumber>
    </submittedName>
</protein>
<evidence type="ECO:0000313" key="4">
    <source>
        <dbReference type="EMBL" id="MQY10478.1"/>
    </source>
</evidence>
<dbReference type="CDD" id="cd01043">
    <property type="entry name" value="DPS"/>
    <property type="match status" value="1"/>
</dbReference>
<dbReference type="OrthoDB" id="9797687at2"/>
<dbReference type="EC" id="1.16.-.-" evidence="4"/>
<reference evidence="4 5" key="1">
    <citation type="submission" date="2019-10" db="EMBL/GenBank/DDBJ databases">
        <title>Streptomyces smaragdinus sp. nov. and Streptomyces fabii sp. nov., isolated from the gut of fungus growing-termite Macrotermes natalensis.</title>
        <authorList>
            <person name="Schwitalla J."/>
            <person name="Benndorf R."/>
            <person name="Martin K."/>
            <person name="De Beer W."/>
            <person name="Kaster A.-K."/>
            <person name="Vollmers J."/>
            <person name="Poulsen M."/>
            <person name="Beemelmanns C."/>
        </authorList>
    </citation>
    <scope>NUCLEOTIDE SEQUENCE [LARGE SCALE GENOMIC DNA]</scope>
    <source>
        <strain evidence="4 5">RB5</strain>
    </source>
</reference>
<dbReference type="PRINTS" id="PR01346">
    <property type="entry name" value="HELNAPAPROT"/>
</dbReference>
<dbReference type="RefSeq" id="WP_153449748.1">
    <property type="nucleotide sequence ID" value="NZ_WEGJ01000001.1"/>
</dbReference>
<dbReference type="PROSITE" id="PS00818">
    <property type="entry name" value="DPS_1"/>
    <property type="match status" value="1"/>
</dbReference>
<dbReference type="PANTHER" id="PTHR42932:SF2">
    <property type="entry name" value="DNA PROTECTION DURING STARVATION PROTEIN 1"/>
    <property type="match status" value="1"/>
</dbReference>
<accession>A0A7K0CAN6</accession>
<dbReference type="InterPro" id="IPR009078">
    <property type="entry name" value="Ferritin-like_SF"/>
</dbReference>
<dbReference type="SUPFAM" id="SSF47240">
    <property type="entry name" value="Ferritin-like"/>
    <property type="match status" value="1"/>
</dbReference>
<dbReference type="InterPro" id="IPR002177">
    <property type="entry name" value="DPS_DNA-bd"/>
</dbReference>
<evidence type="ECO:0000313" key="5">
    <source>
        <dbReference type="Proteomes" id="UP000466345"/>
    </source>
</evidence>
<evidence type="ECO:0000259" key="3">
    <source>
        <dbReference type="Pfam" id="PF00210"/>
    </source>
</evidence>
<comment type="caution">
    <text evidence="4">The sequence shown here is derived from an EMBL/GenBank/DDBJ whole genome shotgun (WGS) entry which is preliminary data.</text>
</comment>
<name>A0A7K0CAN6_9ACTN</name>
<dbReference type="InterPro" id="IPR012347">
    <property type="entry name" value="Ferritin-like"/>
</dbReference>
<keyword evidence="4" id="KW-0560">Oxidoreductase</keyword>
<dbReference type="PIRSF" id="PIRSF005900">
    <property type="entry name" value="Dps"/>
    <property type="match status" value="1"/>
</dbReference>
<dbReference type="PANTHER" id="PTHR42932">
    <property type="entry name" value="GENERAL STRESS PROTEIN 20U"/>
    <property type="match status" value="1"/>
</dbReference>
<dbReference type="InterPro" id="IPR023188">
    <property type="entry name" value="DPS_DNA-bd_CS"/>
</dbReference>
<comment type="similarity">
    <text evidence="1 2">Belongs to the Dps family.</text>
</comment>
<dbReference type="Pfam" id="PF00210">
    <property type="entry name" value="Ferritin"/>
    <property type="match status" value="1"/>
</dbReference>